<proteinExistence type="predicted"/>
<dbReference type="Gene3D" id="2.30.110.10">
    <property type="entry name" value="Electron Transport, Fmn-binding Protein, Chain A"/>
    <property type="match status" value="1"/>
</dbReference>
<dbReference type="InterPro" id="IPR012349">
    <property type="entry name" value="Split_barrel_FMN-bd"/>
</dbReference>
<evidence type="ECO:0000259" key="2">
    <source>
        <dbReference type="SMART" id="SM00903"/>
    </source>
</evidence>
<evidence type="ECO:0000313" key="3">
    <source>
        <dbReference type="EMBL" id="OYX58036.1"/>
    </source>
</evidence>
<gene>
    <name evidence="3" type="ORF">B7Y86_03210</name>
</gene>
<comment type="caution">
    <text evidence="3">The sequence shown here is derived from an EMBL/GenBank/DDBJ whole genome shotgun (WGS) entry which is preliminary data.</text>
</comment>
<organism evidence="3 4">
    <name type="scientific">Brevundimonas subvibrioides</name>
    <dbReference type="NCBI Taxonomy" id="74313"/>
    <lineage>
        <taxon>Bacteria</taxon>
        <taxon>Pseudomonadati</taxon>
        <taxon>Pseudomonadota</taxon>
        <taxon>Alphaproteobacteria</taxon>
        <taxon>Caulobacterales</taxon>
        <taxon>Caulobacteraceae</taxon>
        <taxon>Brevundimonas</taxon>
    </lineage>
</organism>
<dbReference type="EMBL" id="NCEQ01000003">
    <property type="protein sequence ID" value="OYX58036.1"/>
    <property type="molecule type" value="Genomic_DNA"/>
</dbReference>
<dbReference type="Pfam" id="PF01613">
    <property type="entry name" value="Flavin_Reduct"/>
    <property type="match status" value="1"/>
</dbReference>
<name>A0A258HMD9_9CAUL</name>
<dbReference type="PANTHER" id="PTHR30466">
    <property type="entry name" value="FLAVIN REDUCTASE"/>
    <property type="match status" value="1"/>
</dbReference>
<dbReference type="InterPro" id="IPR050268">
    <property type="entry name" value="NADH-dep_flavin_reductase"/>
</dbReference>
<evidence type="ECO:0000313" key="4">
    <source>
        <dbReference type="Proteomes" id="UP000216147"/>
    </source>
</evidence>
<dbReference type="AlphaFoldDB" id="A0A258HMD9"/>
<dbReference type="InterPro" id="IPR002563">
    <property type="entry name" value="Flavin_Rdtase-like_dom"/>
</dbReference>
<accession>A0A258HMD9</accession>
<dbReference type="PANTHER" id="PTHR30466:SF1">
    <property type="entry name" value="FMN REDUCTASE (NADH) RUTF"/>
    <property type="match status" value="1"/>
</dbReference>
<keyword evidence="1" id="KW-0560">Oxidoreductase</keyword>
<dbReference type="Proteomes" id="UP000216147">
    <property type="component" value="Unassembled WGS sequence"/>
</dbReference>
<feature type="domain" description="Flavin reductase like" evidence="2">
    <location>
        <begin position="20"/>
        <end position="164"/>
    </location>
</feature>
<dbReference type="GO" id="GO:0010181">
    <property type="term" value="F:FMN binding"/>
    <property type="evidence" value="ECO:0007669"/>
    <property type="project" value="InterPro"/>
</dbReference>
<dbReference type="GO" id="GO:0042602">
    <property type="term" value="F:riboflavin reductase (NADPH) activity"/>
    <property type="evidence" value="ECO:0007669"/>
    <property type="project" value="TreeGrafter"/>
</dbReference>
<sequence>MTAILPTAEDALLAPFKQAMRRHAGRVCIVTCRDGQDINGMAVTSATSCSMAPPSVLVCLNKTASLLPLIQSAGVFGLTVLAAHHEGIAAAFSRKPSGAARFAHGSWTTDGDSQPWLEDALANMSCRVEQTIAYGTHVAMIGRIVDVQLAQDGASLVYRDGKYL</sequence>
<reference evidence="3 4" key="1">
    <citation type="submission" date="2017-03" db="EMBL/GenBank/DDBJ databases">
        <title>Lifting the veil on microbial sulfur biogeochemistry in mining wastewaters.</title>
        <authorList>
            <person name="Kantor R.S."/>
            <person name="Colenbrander Nelson T."/>
            <person name="Marshall S."/>
            <person name="Bennett D."/>
            <person name="Apte S."/>
            <person name="Camacho D."/>
            <person name="Thomas B.C."/>
            <person name="Warren L.A."/>
            <person name="Banfield J.F."/>
        </authorList>
    </citation>
    <scope>NUCLEOTIDE SEQUENCE [LARGE SCALE GENOMIC DNA]</scope>
    <source>
        <strain evidence="3">32-68-21</strain>
    </source>
</reference>
<evidence type="ECO:0000256" key="1">
    <source>
        <dbReference type="ARBA" id="ARBA00023002"/>
    </source>
</evidence>
<dbReference type="SMART" id="SM00903">
    <property type="entry name" value="Flavin_Reduct"/>
    <property type="match status" value="1"/>
</dbReference>
<protein>
    <recommendedName>
        <fullName evidence="2">Flavin reductase like domain-containing protein</fullName>
    </recommendedName>
</protein>
<dbReference type="SUPFAM" id="SSF50475">
    <property type="entry name" value="FMN-binding split barrel"/>
    <property type="match status" value="1"/>
</dbReference>